<gene>
    <name evidence="2" type="ORF">CR513_38563</name>
</gene>
<feature type="non-terminal residue" evidence="2">
    <location>
        <position position="1"/>
    </location>
</feature>
<comment type="caution">
    <text evidence="2">The sequence shown here is derived from an EMBL/GenBank/DDBJ whole genome shotgun (WGS) entry which is preliminary data.</text>
</comment>
<evidence type="ECO:0000313" key="2">
    <source>
        <dbReference type="EMBL" id="RDX80831.1"/>
    </source>
</evidence>
<accession>A0A371FRD8</accession>
<evidence type="ECO:0000259" key="1">
    <source>
        <dbReference type="Pfam" id="PF07727"/>
    </source>
</evidence>
<dbReference type="InterPro" id="IPR013103">
    <property type="entry name" value="RVT_2"/>
</dbReference>
<reference evidence="2" key="1">
    <citation type="submission" date="2018-05" db="EMBL/GenBank/DDBJ databases">
        <title>Draft genome of Mucuna pruriens seed.</title>
        <authorList>
            <person name="Nnadi N.E."/>
            <person name="Vos R."/>
            <person name="Hasami M.H."/>
            <person name="Devisetty U.K."/>
            <person name="Aguiy J.C."/>
        </authorList>
    </citation>
    <scope>NUCLEOTIDE SEQUENCE [LARGE SCALE GENOMIC DNA]</scope>
    <source>
        <strain evidence="2">JCA_2017</strain>
    </source>
</reference>
<feature type="domain" description="Reverse transcriptase Ty1/copia-type" evidence="1">
    <location>
        <begin position="120"/>
        <end position="165"/>
    </location>
</feature>
<dbReference type="OrthoDB" id="1747567at2759"/>
<dbReference type="STRING" id="157652.A0A371FRD8"/>
<dbReference type="EMBL" id="QJKJ01008088">
    <property type="protein sequence ID" value="RDX80831.1"/>
    <property type="molecule type" value="Genomic_DNA"/>
</dbReference>
<sequence length="165" mass="19441">MFVIKHKLASSSSSFEDDRCKAFVHILKDERENLYVKEKDQRSKILSSLRSQCSRSNYVKCLDETRTSSEVIYKNLTTIKKTIRNKWVFKLKAKEKNPKPKYKAQIVMKGCHTILGKRITQFLHGDLEEEIYMEQPEGFEEPGKEHLVCRLKKSLYGLKQAPRQW</sequence>
<keyword evidence="3" id="KW-1185">Reference proteome</keyword>
<dbReference type="AlphaFoldDB" id="A0A371FRD8"/>
<evidence type="ECO:0000313" key="3">
    <source>
        <dbReference type="Proteomes" id="UP000257109"/>
    </source>
</evidence>
<dbReference type="Proteomes" id="UP000257109">
    <property type="component" value="Unassembled WGS sequence"/>
</dbReference>
<organism evidence="2 3">
    <name type="scientific">Mucuna pruriens</name>
    <name type="common">Velvet bean</name>
    <name type="synonym">Dolichos pruriens</name>
    <dbReference type="NCBI Taxonomy" id="157652"/>
    <lineage>
        <taxon>Eukaryota</taxon>
        <taxon>Viridiplantae</taxon>
        <taxon>Streptophyta</taxon>
        <taxon>Embryophyta</taxon>
        <taxon>Tracheophyta</taxon>
        <taxon>Spermatophyta</taxon>
        <taxon>Magnoliopsida</taxon>
        <taxon>eudicotyledons</taxon>
        <taxon>Gunneridae</taxon>
        <taxon>Pentapetalae</taxon>
        <taxon>rosids</taxon>
        <taxon>fabids</taxon>
        <taxon>Fabales</taxon>
        <taxon>Fabaceae</taxon>
        <taxon>Papilionoideae</taxon>
        <taxon>50 kb inversion clade</taxon>
        <taxon>NPAAA clade</taxon>
        <taxon>indigoferoid/millettioid clade</taxon>
        <taxon>Phaseoleae</taxon>
        <taxon>Mucuna</taxon>
    </lineage>
</organism>
<dbReference type="Pfam" id="PF07727">
    <property type="entry name" value="RVT_2"/>
    <property type="match status" value="1"/>
</dbReference>
<name>A0A371FRD8_MUCPR</name>
<protein>
    <recommendedName>
        <fullName evidence="1">Reverse transcriptase Ty1/copia-type domain-containing protein</fullName>
    </recommendedName>
</protein>
<proteinExistence type="predicted"/>